<feature type="signal peptide" evidence="5">
    <location>
        <begin position="1"/>
        <end position="16"/>
    </location>
</feature>
<evidence type="ECO:0000256" key="2">
    <source>
        <dbReference type="ARBA" id="ARBA00022771"/>
    </source>
</evidence>
<dbReference type="Gene3D" id="2.20.25.10">
    <property type="match status" value="1"/>
</dbReference>
<dbReference type="EnsemblProtists" id="EOD05335">
    <property type="protein sequence ID" value="EOD05335"/>
    <property type="gene ID" value="EMIHUDRAFT_461968"/>
</dbReference>
<dbReference type="Proteomes" id="UP000013827">
    <property type="component" value="Unassembled WGS sequence"/>
</dbReference>
<feature type="domain" description="TFIIS-type" evidence="6">
    <location>
        <begin position="226"/>
        <end position="280"/>
    </location>
</feature>
<keyword evidence="2 4" id="KW-0863">Zinc-finger</keyword>
<keyword evidence="3" id="KW-0862">Zinc</keyword>
<evidence type="ECO:0000256" key="4">
    <source>
        <dbReference type="PROSITE-ProRule" id="PRU00472"/>
    </source>
</evidence>
<dbReference type="InterPro" id="IPR001222">
    <property type="entry name" value="Znf_TFIIS"/>
</dbReference>
<dbReference type="SMART" id="SM00440">
    <property type="entry name" value="ZnF_C2C2"/>
    <property type="match status" value="1"/>
</dbReference>
<evidence type="ECO:0000313" key="8">
    <source>
        <dbReference type="Proteomes" id="UP000013827"/>
    </source>
</evidence>
<keyword evidence="1" id="KW-0479">Metal-binding</keyword>
<feature type="chain" id="PRO_5044290885" description="TFIIS-type domain-containing protein" evidence="5">
    <location>
        <begin position="17"/>
        <end position="285"/>
    </location>
</feature>
<reference evidence="7" key="2">
    <citation type="submission" date="2024-10" db="UniProtKB">
        <authorList>
            <consortium name="EnsemblProtists"/>
        </authorList>
    </citation>
    <scope>IDENTIFICATION</scope>
</reference>
<evidence type="ECO:0000256" key="1">
    <source>
        <dbReference type="ARBA" id="ARBA00022723"/>
    </source>
</evidence>
<dbReference type="Pfam" id="PF01096">
    <property type="entry name" value="Zn_ribbon_TFIIS"/>
    <property type="match status" value="1"/>
</dbReference>
<evidence type="ECO:0000313" key="7">
    <source>
        <dbReference type="EnsemblProtists" id="EOD05335"/>
    </source>
</evidence>
<name>A0A0D3I250_EMIH1</name>
<dbReference type="RefSeq" id="XP_005757764.1">
    <property type="nucleotide sequence ID" value="XM_005757707.1"/>
</dbReference>
<protein>
    <recommendedName>
        <fullName evidence="6">TFIIS-type domain-containing protein</fullName>
    </recommendedName>
</protein>
<proteinExistence type="predicted"/>
<keyword evidence="5" id="KW-0732">Signal</keyword>
<organism evidence="7 8">
    <name type="scientific">Emiliania huxleyi (strain CCMP1516)</name>
    <dbReference type="NCBI Taxonomy" id="280463"/>
    <lineage>
        <taxon>Eukaryota</taxon>
        <taxon>Haptista</taxon>
        <taxon>Haptophyta</taxon>
        <taxon>Prymnesiophyceae</taxon>
        <taxon>Isochrysidales</taxon>
        <taxon>Noelaerhabdaceae</taxon>
        <taxon>Emiliania</taxon>
    </lineage>
</organism>
<dbReference type="GO" id="GO:0003676">
    <property type="term" value="F:nucleic acid binding"/>
    <property type="evidence" value="ECO:0007669"/>
    <property type="project" value="InterPro"/>
</dbReference>
<evidence type="ECO:0000256" key="3">
    <source>
        <dbReference type="ARBA" id="ARBA00022833"/>
    </source>
</evidence>
<dbReference type="GO" id="GO:0006351">
    <property type="term" value="P:DNA-templated transcription"/>
    <property type="evidence" value="ECO:0007669"/>
    <property type="project" value="InterPro"/>
</dbReference>
<dbReference type="PROSITE" id="PS51133">
    <property type="entry name" value="ZF_TFIIS_2"/>
    <property type="match status" value="1"/>
</dbReference>
<sequence>MLGLIILPALPRPLASVQGGAPAWTVRSADERRQLRGPVALRSPPVVASFHASSGAASPVANGADFMTAQGGCRSWSVRGADERRQLRRGNAAPDRAAITRTTALAEAGPVEAGPVEAGPAADGADFMTVQGGCSSWSVRGADERRQLRGGNVAPDRAAITRAAAAPANKAGPANSAQASVAAVQPLSRKRMPGAPRDAALAWWAEDPEHASVQGGCGNWSVQGGCRNWCPKCKSMKTSYVEVQTRSADEPTTKKCLCTDCTRVLIFLGPLLRGFPHDRTQRVSL</sequence>
<keyword evidence="8" id="KW-1185">Reference proteome</keyword>
<dbReference type="HOGENOM" id="CLU_978072_0_0_1"/>
<dbReference type="GeneID" id="17251390"/>
<dbReference type="PaxDb" id="2903-EOD05335"/>
<dbReference type="GO" id="GO:0008270">
    <property type="term" value="F:zinc ion binding"/>
    <property type="evidence" value="ECO:0007669"/>
    <property type="project" value="UniProtKB-KW"/>
</dbReference>
<reference evidence="8" key="1">
    <citation type="journal article" date="2013" name="Nature">
        <title>Pan genome of the phytoplankton Emiliania underpins its global distribution.</title>
        <authorList>
            <person name="Read B.A."/>
            <person name="Kegel J."/>
            <person name="Klute M.J."/>
            <person name="Kuo A."/>
            <person name="Lefebvre S.C."/>
            <person name="Maumus F."/>
            <person name="Mayer C."/>
            <person name="Miller J."/>
            <person name="Monier A."/>
            <person name="Salamov A."/>
            <person name="Young J."/>
            <person name="Aguilar M."/>
            <person name="Claverie J.M."/>
            <person name="Frickenhaus S."/>
            <person name="Gonzalez K."/>
            <person name="Herman E.K."/>
            <person name="Lin Y.C."/>
            <person name="Napier J."/>
            <person name="Ogata H."/>
            <person name="Sarno A.F."/>
            <person name="Shmutz J."/>
            <person name="Schroeder D."/>
            <person name="de Vargas C."/>
            <person name="Verret F."/>
            <person name="von Dassow P."/>
            <person name="Valentin K."/>
            <person name="Van de Peer Y."/>
            <person name="Wheeler G."/>
            <person name="Dacks J.B."/>
            <person name="Delwiche C.F."/>
            <person name="Dyhrman S.T."/>
            <person name="Glockner G."/>
            <person name="John U."/>
            <person name="Richards T."/>
            <person name="Worden A.Z."/>
            <person name="Zhang X."/>
            <person name="Grigoriev I.V."/>
            <person name="Allen A.E."/>
            <person name="Bidle K."/>
            <person name="Borodovsky M."/>
            <person name="Bowler C."/>
            <person name="Brownlee C."/>
            <person name="Cock J.M."/>
            <person name="Elias M."/>
            <person name="Gladyshev V.N."/>
            <person name="Groth M."/>
            <person name="Guda C."/>
            <person name="Hadaegh A."/>
            <person name="Iglesias-Rodriguez M.D."/>
            <person name="Jenkins J."/>
            <person name="Jones B.M."/>
            <person name="Lawson T."/>
            <person name="Leese F."/>
            <person name="Lindquist E."/>
            <person name="Lobanov A."/>
            <person name="Lomsadze A."/>
            <person name="Malik S.B."/>
            <person name="Marsh M.E."/>
            <person name="Mackinder L."/>
            <person name="Mock T."/>
            <person name="Mueller-Roeber B."/>
            <person name="Pagarete A."/>
            <person name="Parker M."/>
            <person name="Probert I."/>
            <person name="Quesneville H."/>
            <person name="Raines C."/>
            <person name="Rensing S.A."/>
            <person name="Riano-Pachon D.M."/>
            <person name="Richier S."/>
            <person name="Rokitta S."/>
            <person name="Shiraiwa Y."/>
            <person name="Soanes D.M."/>
            <person name="van der Giezen M."/>
            <person name="Wahlund T.M."/>
            <person name="Williams B."/>
            <person name="Wilson W."/>
            <person name="Wolfe G."/>
            <person name="Wurch L.L."/>
        </authorList>
    </citation>
    <scope>NUCLEOTIDE SEQUENCE</scope>
</reference>
<dbReference type="KEGG" id="ehx:EMIHUDRAFT_461968"/>
<dbReference type="SUPFAM" id="SSF57783">
    <property type="entry name" value="Zinc beta-ribbon"/>
    <property type="match status" value="1"/>
</dbReference>
<evidence type="ECO:0000256" key="5">
    <source>
        <dbReference type="SAM" id="SignalP"/>
    </source>
</evidence>
<dbReference type="AlphaFoldDB" id="A0A0D3I250"/>
<evidence type="ECO:0000259" key="6">
    <source>
        <dbReference type="PROSITE" id="PS51133"/>
    </source>
</evidence>
<accession>A0A0D3I250</accession>